<organism evidence="2 3">
    <name type="scientific">Paenibacillus marchantiophytorum</name>
    <dbReference type="NCBI Taxonomy" id="1619310"/>
    <lineage>
        <taxon>Bacteria</taxon>
        <taxon>Bacillati</taxon>
        <taxon>Bacillota</taxon>
        <taxon>Bacilli</taxon>
        <taxon>Bacillales</taxon>
        <taxon>Paenibacillaceae</taxon>
        <taxon>Paenibacillus</taxon>
    </lineage>
</organism>
<evidence type="ECO:0000313" key="2">
    <source>
        <dbReference type="EMBL" id="GFZ78235.1"/>
    </source>
</evidence>
<gene>
    <name evidence="2" type="ORF">GCM10008018_24650</name>
</gene>
<evidence type="ECO:0000313" key="3">
    <source>
        <dbReference type="Proteomes" id="UP000615455"/>
    </source>
</evidence>
<dbReference type="SUPFAM" id="SSF51735">
    <property type="entry name" value="NAD(P)-binding Rossmann-fold domains"/>
    <property type="match status" value="1"/>
</dbReference>
<sequence>MGYTAIVAGGTGLVGSELIQLLLQDRAYERVIALVRTNIQTQHLQGSEKLFQIVTDFNHLDADILASDIEHAHVFCTLGTTIKKAGSQEQFRKVDLTYPLKLAELASVHHAEVFAIVTAMGANSKSTIFYNRVKGEVEEKLRELNLPALYMLRPSLILGDRKEVRAGEMIGSLVSRAIAPLMIGGLRTYRPIQAKVIAAGLIASAKSGRAGAHIMLSSQIAELADVK</sequence>
<comment type="caution">
    <text evidence="2">The sequence shown here is derived from an EMBL/GenBank/DDBJ whole genome shotgun (WGS) entry which is preliminary data.</text>
</comment>
<proteinExistence type="predicted"/>
<name>A0ABQ1EM45_9BACL</name>
<dbReference type="InterPro" id="IPR016040">
    <property type="entry name" value="NAD(P)-bd_dom"/>
</dbReference>
<dbReference type="Gene3D" id="3.40.50.720">
    <property type="entry name" value="NAD(P)-binding Rossmann-like Domain"/>
    <property type="match status" value="1"/>
</dbReference>
<dbReference type="PANTHER" id="PTHR14097">
    <property type="entry name" value="OXIDOREDUCTASE HTATIP2"/>
    <property type="match status" value="1"/>
</dbReference>
<dbReference type="Pfam" id="PF13460">
    <property type="entry name" value="NAD_binding_10"/>
    <property type="match status" value="1"/>
</dbReference>
<dbReference type="PANTHER" id="PTHR14097:SF7">
    <property type="entry name" value="OXIDOREDUCTASE HTATIP2"/>
    <property type="match status" value="1"/>
</dbReference>
<protein>
    <submittedName>
        <fullName evidence="2">Nucleoside-diphosphate sugar epimerase</fullName>
    </submittedName>
</protein>
<dbReference type="InterPro" id="IPR036291">
    <property type="entry name" value="NAD(P)-bd_dom_sf"/>
</dbReference>
<keyword evidence="3" id="KW-1185">Reference proteome</keyword>
<accession>A0ABQ1EM45</accession>
<dbReference type="RefSeq" id="WP_189011853.1">
    <property type="nucleotide sequence ID" value="NZ_BMHE01000010.1"/>
</dbReference>
<dbReference type="EMBL" id="BMHE01000010">
    <property type="protein sequence ID" value="GFZ78235.1"/>
    <property type="molecule type" value="Genomic_DNA"/>
</dbReference>
<reference evidence="3" key="1">
    <citation type="journal article" date="2019" name="Int. J. Syst. Evol. Microbiol.">
        <title>The Global Catalogue of Microorganisms (GCM) 10K type strain sequencing project: providing services to taxonomists for standard genome sequencing and annotation.</title>
        <authorList>
            <consortium name="The Broad Institute Genomics Platform"/>
            <consortium name="The Broad Institute Genome Sequencing Center for Infectious Disease"/>
            <person name="Wu L."/>
            <person name="Ma J."/>
        </authorList>
    </citation>
    <scope>NUCLEOTIDE SEQUENCE [LARGE SCALE GENOMIC DNA]</scope>
    <source>
        <strain evidence="3">CGMCC 1.15043</strain>
    </source>
</reference>
<dbReference type="Proteomes" id="UP000615455">
    <property type="component" value="Unassembled WGS sequence"/>
</dbReference>
<evidence type="ECO:0000259" key="1">
    <source>
        <dbReference type="Pfam" id="PF13460"/>
    </source>
</evidence>
<feature type="domain" description="NAD(P)-binding" evidence="1">
    <location>
        <begin position="9"/>
        <end position="127"/>
    </location>
</feature>